<dbReference type="Proteomes" id="UP001432062">
    <property type="component" value="Chromosome"/>
</dbReference>
<gene>
    <name evidence="1" type="ORF">OG563_43530</name>
</gene>
<sequence>MTSSGGEDLAVSADLIADGLRGLAPPGWQRLQAWFAMTVVAESALLMVDDGNQSIRYQVPDAVWEMVRRHRRLSAGSEDGPWWRLLVHIDADSVEVVADQGAQEPFPGEQLFAPDAYLADVERYPRSRLPVWLAAYIGRGERQSRPPQAAVDGMRADRRAGVRAVALDGELPELAVLWARWAVLAAAFVAVGSGRGPRIGPSVGIFESARRSGSTLVLLPGDRAVLSGGVWDAPVLDAAYNGSGAMPKLFAGAPDWVADPVLNPRAVTGLLSFCYWWEAGRWYRGESDPIPECAPALPAVWTVSTVAGVVGSLLGDRSGESPQATELLVLAAQAGAVTRGAMVQVVGDGDGVDIDGGLFQLMLADLVADHVTGIREADALDLVRDHIRQRSYDTTGYSLSTLRADRISVGWLVRSPIPDGEMALDRAVFYVADDGVVERSTSSVPLSVFVTDFERRFRMRSGGRVRPTGWGREQ</sequence>
<dbReference type="InterPro" id="IPR036170">
    <property type="entry name" value="YezG-like_sf"/>
</dbReference>
<reference evidence="1" key="1">
    <citation type="submission" date="2022-10" db="EMBL/GenBank/DDBJ databases">
        <title>The complete genomes of actinobacterial strains from the NBC collection.</title>
        <authorList>
            <person name="Joergensen T.S."/>
            <person name="Alvarez Arevalo M."/>
            <person name="Sterndorff E.B."/>
            <person name="Faurdal D."/>
            <person name="Vuksanovic O."/>
            <person name="Mourched A.-S."/>
            <person name="Charusanti P."/>
            <person name="Shaw S."/>
            <person name="Blin K."/>
            <person name="Weber T."/>
        </authorList>
    </citation>
    <scope>NUCLEOTIDE SEQUENCE</scope>
    <source>
        <strain evidence="1">NBC_01482</strain>
    </source>
</reference>
<evidence type="ECO:0000313" key="1">
    <source>
        <dbReference type="EMBL" id="WUV45879.1"/>
    </source>
</evidence>
<evidence type="ECO:0000313" key="2">
    <source>
        <dbReference type="Proteomes" id="UP001432062"/>
    </source>
</evidence>
<dbReference type="EMBL" id="CP109441">
    <property type="protein sequence ID" value="WUV45879.1"/>
    <property type="molecule type" value="Genomic_DNA"/>
</dbReference>
<protein>
    <submittedName>
        <fullName evidence="1">Uncharacterized protein</fullName>
    </submittedName>
</protein>
<keyword evidence="2" id="KW-1185">Reference proteome</keyword>
<name>A0ABZ1YRI6_9NOCA</name>
<accession>A0ABZ1YRI6</accession>
<proteinExistence type="predicted"/>
<dbReference type="SUPFAM" id="SSF160424">
    <property type="entry name" value="BH3703-like"/>
    <property type="match status" value="1"/>
</dbReference>
<organism evidence="1 2">
    <name type="scientific">Nocardia vinacea</name>
    <dbReference type="NCBI Taxonomy" id="96468"/>
    <lineage>
        <taxon>Bacteria</taxon>
        <taxon>Bacillati</taxon>
        <taxon>Actinomycetota</taxon>
        <taxon>Actinomycetes</taxon>
        <taxon>Mycobacteriales</taxon>
        <taxon>Nocardiaceae</taxon>
        <taxon>Nocardia</taxon>
    </lineage>
</organism>
<dbReference type="RefSeq" id="WP_329409395.1">
    <property type="nucleotide sequence ID" value="NZ_CP109441.1"/>
</dbReference>